<gene>
    <name evidence="2" type="ORF">EEDITHA_LOCUS15903</name>
</gene>
<dbReference type="PANTHER" id="PTHR46599:SF3">
    <property type="entry name" value="PIGGYBAC TRANSPOSABLE ELEMENT-DERIVED PROTEIN 4"/>
    <property type="match status" value="1"/>
</dbReference>
<dbReference type="Proteomes" id="UP001153954">
    <property type="component" value="Unassembled WGS sequence"/>
</dbReference>
<evidence type="ECO:0000313" key="3">
    <source>
        <dbReference type="Proteomes" id="UP001153954"/>
    </source>
</evidence>
<sequence length="473" mass="53686">MLMYLHPLHEETQYWSSNPLYHVQQIADIVPLKKYKKLMECLHLNDNSKSPKQNEPGYDKLFKLRLLIKLLNHRFIKECSVSKSQSVDESMVKFKGRSSLKQYMPMKPVKRGYNIWARADSTTGYLYQFEIYCGKTAGTMEVGLGPNLVLRLTETIQNNGCHVTFDNFFTSVALMDNLYLLGIYSTGTVRTDRVGLPIVAKLKNSMKKHASKYRVSTVTGITAYIQWKDTKPVTILTTGFDSKTNVSVQRTQKKRQSSFSEGATQSSACVSESDIRKWFSQMYDYLWQNNLLNIFNEPSKIYNGDESGFKLCPKTENNGEPITKVNLACVLELALQKSIKPDTLINGFRYCGLVPFDPNSVDYSKYLGGINNNNNSGTDVLPVQQQAETSSSNIFTLAKFKELVGPSVMSKLYAYGSNPVDDEILNILYRFYSVFDVYCSQLSFTQNISTSRAENIPLEHIEPPLTIPPDEEI</sequence>
<feature type="domain" description="PiggyBac transposable element-derived protein" evidence="1">
    <location>
        <begin position="3"/>
        <end position="254"/>
    </location>
</feature>
<name>A0AAU9UQ34_EUPED</name>
<dbReference type="InterPro" id="IPR029526">
    <property type="entry name" value="PGBD"/>
</dbReference>
<dbReference type="EMBL" id="CAKOGL010000023">
    <property type="protein sequence ID" value="CAH2101111.1"/>
    <property type="molecule type" value="Genomic_DNA"/>
</dbReference>
<accession>A0AAU9UQ34</accession>
<keyword evidence="3" id="KW-1185">Reference proteome</keyword>
<comment type="caution">
    <text evidence="2">The sequence shown here is derived from an EMBL/GenBank/DDBJ whole genome shotgun (WGS) entry which is preliminary data.</text>
</comment>
<dbReference type="Pfam" id="PF13843">
    <property type="entry name" value="DDE_Tnp_1_7"/>
    <property type="match status" value="1"/>
</dbReference>
<reference evidence="2" key="1">
    <citation type="submission" date="2022-03" db="EMBL/GenBank/DDBJ databases">
        <authorList>
            <person name="Tunstrom K."/>
        </authorList>
    </citation>
    <scope>NUCLEOTIDE SEQUENCE</scope>
</reference>
<dbReference type="AlphaFoldDB" id="A0AAU9UQ34"/>
<proteinExistence type="predicted"/>
<protein>
    <recommendedName>
        <fullName evidence="1">PiggyBac transposable element-derived protein domain-containing protein</fullName>
    </recommendedName>
</protein>
<organism evidence="2 3">
    <name type="scientific">Euphydryas editha</name>
    <name type="common">Edith's checkerspot</name>
    <dbReference type="NCBI Taxonomy" id="104508"/>
    <lineage>
        <taxon>Eukaryota</taxon>
        <taxon>Metazoa</taxon>
        <taxon>Ecdysozoa</taxon>
        <taxon>Arthropoda</taxon>
        <taxon>Hexapoda</taxon>
        <taxon>Insecta</taxon>
        <taxon>Pterygota</taxon>
        <taxon>Neoptera</taxon>
        <taxon>Endopterygota</taxon>
        <taxon>Lepidoptera</taxon>
        <taxon>Glossata</taxon>
        <taxon>Ditrysia</taxon>
        <taxon>Papilionoidea</taxon>
        <taxon>Nymphalidae</taxon>
        <taxon>Nymphalinae</taxon>
        <taxon>Euphydryas</taxon>
    </lineage>
</organism>
<dbReference type="PANTHER" id="PTHR46599">
    <property type="entry name" value="PIGGYBAC TRANSPOSABLE ELEMENT-DERIVED PROTEIN 4"/>
    <property type="match status" value="1"/>
</dbReference>
<evidence type="ECO:0000313" key="2">
    <source>
        <dbReference type="EMBL" id="CAH2101111.1"/>
    </source>
</evidence>
<evidence type="ECO:0000259" key="1">
    <source>
        <dbReference type="Pfam" id="PF13843"/>
    </source>
</evidence>